<protein>
    <recommendedName>
        <fullName evidence="5">Thioesterase domain-containing protein</fullName>
    </recommendedName>
</protein>
<evidence type="ECO:0000313" key="4">
    <source>
        <dbReference type="Proteomes" id="UP000013827"/>
    </source>
</evidence>
<evidence type="ECO:0000259" key="1">
    <source>
        <dbReference type="Pfam" id="PF13622"/>
    </source>
</evidence>
<dbReference type="Pfam" id="PF13622">
    <property type="entry name" value="4HBT_3"/>
    <property type="match status" value="1"/>
</dbReference>
<dbReference type="Pfam" id="PF20789">
    <property type="entry name" value="4HBT_3C"/>
    <property type="match status" value="1"/>
</dbReference>
<dbReference type="RefSeq" id="XP_005759396.1">
    <property type="nucleotide sequence ID" value="XM_005759339.1"/>
</dbReference>
<feature type="domain" description="Acyl-CoA thioesterase-like N-terminal HotDog" evidence="1">
    <location>
        <begin position="47"/>
        <end position="138"/>
    </location>
</feature>
<accession>A0A0D3I6T2</accession>
<evidence type="ECO:0008006" key="5">
    <source>
        <dbReference type="Google" id="ProtNLM"/>
    </source>
</evidence>
<dbReference type="GeneID" id="17253115"/>
<name>A0A0D3I6T2_EMIH1</name>
<reference evidence="4" key="1">
    <citation type="journal article" date="2013" name="Nature">
        <title>Pan genome of the phytoplankton Emiliania underpins its global distribution.</title>
        <authorList>
            <person name="Read B.A."/>
            <person name="Kegel J."/>
            <person name="Klute M.J."/>
            <person name="Kuo A."/>
            <person name="Lefebvre S.C."/>
            <person name="Maumus F."/>
            <person name="Mayer C."/>
            <person name="Miller J."/>
            <person name="Monier A."/>
            <person name="Salamov A."/>
            <person name="Young J."/>
            <person name="Aguilar M."/>
            <person name="Claverie J.M."/>
            <person name="Frickenhaus S."/>
            <person name="Gonzalez K."/>
            <person name="Herman E.K."/>
            <person name="Lin Y.C."/>
            <person name="Napier J."/>
            <person name="Ogata H."/>
            <person name="Sarno A.F."/>
            <person name="Shmutz J."/>
            <person name="Schroeder D."/>
            <person name="de Vargas C."/>
            <person name="Verret F."/>
            <person name="von Dassow P."/>
            <person name="Valentin K."/>
            <person name="Van de Peer Y."/>
            <person name="Wheeler G."/>
            <person name="Dacks J.B."/>
            <person name="Delwiche C.F."/>
            <person name="Dyhrman S.T."/>
            <person name="Glockner G."/>
            <person name="John U."/>
            <person name="Richards T."/>
            <person name="Worden A.Z."/>
            <person name="Zhang X."/>
            <person name="Grigoriev I.V."/>
            <person name="Allen A.E."/>
            <person name="Bidle K."/>
            <person name="Borodovsky M."/>
            <person name="Bowler C."/>
            <person name="Brownlee C."/>
            <person name="Cock J.M."/>
            <person name="Elias M."/>
            <person name="Gladyshev V.N."/>
            <person name="Groth M."/>
            <person name="Guda C."/>
            <person name="Hadaegh A."/>
            <person name="Iglesias-Rodriguez M.D."/>
            <person name="Jenkins J."/>
            <person name="Jones B.M."/>
            <person name="Lawson T."/>
            <person name="Leese F."/>
            <person name="Lindquist E."/>
            <person name="Lobanov A."/>
            <person name="Lomsadze A."/>
            <person name="Malik S.B."/>
            <person name="Marsh M.E."/>
            <person name="Mackinder L."/>
            <person name="Mock T."/>
            <person name="Mueller-Roeber B."/>
            <person name="Pagarete A."/>
            <person name="Parker M."/>
            <person name="Probert I."/>
            <person name="Quesneville H."/>
            <person name="Raines C."/>
            <person name="Rensing S.A."/>
            <person name="Riano-Pachon D.M."/>
            <person name="Richier S."/>
            <person name="Rokitta S."/>
            <person name="Shiraiwa Y."/>
            <person name="Soanes D.M."/>
            <person name="van der Giezen M."/>
            <person name="Wahlund T.M."/>
            <person name="Williams B."/>
            <person name="Wilson W."/>
            <person name="Wolfe G."/>
            <person name="Wurch L.L."/>
        </authorList>
    </citation>
    <scope>NUCLEOTIDE SEQUENCE</scope>
</reference>
<dbReference type="SUPFAM" id="SSF54637">
    <property type="entry name" value="Thioesterase/thiol ester dehydrase-isomerase"/>
    <property type="match status" value="2"/>
</dbReference>
<proteinExistence type="predicted"/>
<reference evidence="3" key="2">
    <citation type="submission" date="2024-10" db="UniProtKB">
        <authorList>
            <consortium name="EnsemblProtists"/>
        </authorList>
    </citation>
    <scope>IDENTIFICATION</scope>
</reference>
<dbReference type="HOGENOM" id="CLU_084775_1_0_1"/>
<keyword evidence="4" id="KW-1185">Reference proteome</keyword>
<evidence type="ECO:0000313" key="3">
    <source>
        <dbReference type="EnsemblProtists" id="EOD06967"/>
    </source>
</evidence>
<dbReference type="InterPro" id="IPR042171">
    <property type="entry name" value="Acyl-CoA_hotdog"/>
</dbReference>
<dbReference type="KEGG" id="ehx:EMIHUDRAFT_438627"/>
<dbReference type="InterPro" id="IPR029069">
    <property type="entry name" value="HotDog_dom_sf"/>
</dbReference>
<dbReference type="Proteomes" id="UP000013827">
    <property type="component" value="Unassembled WGS sequence"/>
</dbReference>
<dbReference type="InterPro" id="IPR049449">
    <property type="entry name" value="TesB_ACOT8-like_N"/>
</dbReference>
<dbReference type="PaxDb" id="2903-EOD06967"/>
<sequence length="315" mass="33013">MATRAAAVGYCTSPTPLAKLLSSFAARRKIWKGNGSPVHATYKALITPDWMQGRTTYGGLSAALCLEGARRTLSDEGRLDLPPLRSALLNFVDAAAGAVEIDASIVRCGKAMSTVTSSVFSEGKEGRACATSGTFVFGAPRLQSKVEATRLMTPPPATLPPPAECESIFAGSFEPPGPTVLFPPTFTQHTTSLLASGPGLATAASSGDLYVWVRWKGADAGGGVGEDVSPDVSLLALADVIPPASYALFDSVAPVSSMTWQINFLDPQPVSFEGGYWLIRTRAEHARHGYSSQDMELWGAGGIAAVSRQSVAIYA</sequence>
<dbReference type="EnsemblProtists" id="EOD06967">
    <property type="protein sequence ID" value="EOD06967"/>
    <property type="gene ID" value="EMIHUDRAFT_438627"/>
</dbReference>
<dbReference type="AlphaFoldDB" id="A0A0D3I6T2"/>
<dbReference type="InterPro" id="IPR049450">
    <property type="entry name" value="ACOT8-like_C"/>
</dbReference>
<feature type="domain" description="Acyl-CoA thioesterase-like C-terminal" evidence="2">
    <location>
        <begin position="179"/>
        <end position="312"/>
    </location>
</feature>
<organism evidence="3 4">
    <name type="scientific">Emiliania huxleyi (strain CCMP1516)</name>
    <dbReference type="NCBI Taxonomy" id="280463"/>
    <lineage>
        <taxon>Eukaryota</taxon>
        <taxon>Haptista</taxon>
        <taxon>Haptophyta</taxon>
        <taxon>Prymnesiophyceae</taxon>
        <taxon>Isochrysidales</taxon>
        <taxon>Noelaerhabdaceae</taxon>
        <taxon>Emiliania</taxon>
    </lineage>
</organism>
<evidence type="ECO:0000259" key="2">
    <source>
        <dbReference type="Pfam" id="PF20789"/>
    </source>
</evidence>
<dbReference type="Gene3D" id="2.40.160.210">
    <property type="entry name" value="Acyl-CoA thioesterase, double hotdog domain"/>
    <property type="match status" value="1"/>
</dbReference>